<dbReference type="EMBL" id="CAFBLQ010000010">
    <property type="protein sequence ID" value="CAB4859824.1"/>
    <property type="molecule type" value="Genomic_DNA"/>
</dbReference>
<proteinExistence type="predicted"/>
<sequence length="50" mass="5064">MRGGLHRAGAVYLRRALLPLLPGAIRNVPVAGGRLLPGPPRAADADPAAA</sequence>
<evidence type="ECO:0000313" key="1">
    <source>
        <dbReference type="EMBL" id="CAB4859824.1"/>
    </source>
</evidence>
<organism evidence="1">
    <name type="scientific">freshwater metagenome</name>
    <dbReference type="NCBI Taxonomy" id="449393"/>
    <lineage>
        <taxon>unclassified sequences</taxon>
        <taxon>metagenomes</taxon>
        <taxon>ecological metagenomes</taxon>
    </lineage>
</organism>
<gene>
    <name evidence="1" type="ORF">UFOPK3423_00164</name>
</gene>
<protein>
    <submittedName>
        <fullName evidence="1">Unannotated protein</fullName>
    </submittedName>
</protein>
<dbReference type="AlphaFoldDB" id="A0A6J7CSK8"/>
<accession>A0A6J7CSK8</accession>
<reference evidence="1" key="1">
    <citation type="submission" date="2020-05" db="EMBL/GenBank/DDBJ databases">
        <authorList>
            <person name="Chiriac C."/>
            <person name="Salcher M."/>
            <person name="Ghai R."/>
            <person name="Kavagutti S V."/>
        </authorList>
    </citation>
    <scope>NUCLEOTIDE SEQUENCE</scope>
</reference>
<name>A0A6J7CSK8_9ZZZZ</name>